<dbReference type="RefSeq" id="WP_274139475.1">
    <property type="nucleotide sequence ID" value="NZ_JAJUBB010000001.1"/>
</dbReference>
<evidence type="ECO:0000313" key="2">
    <source>
        <dbReference type="Proteomes" id="UP001149821"/>
    </source>
</evidence>
<reference evidence="1" key="1">
    <citation type="submission" date="2021-12" db="EMBL/GenBank/DDBJ databases">
        <title>Enterovibrio ZSDZ35 sp. nov. and Enterovibrio ZSDZ42 sp. nov., isolated from coastal seawater in Qingdao.</title>
        <authorList>
            <person name="Zhang P."/>
        </authorList>
    </citation>
    <scope>NUCLEOTIDE SEQUENCE</scope>
    <source>
        <strain evidence="1">ZSDZ35</strain>
    </source>
</reference>
<accession>A0ABT5QFB9</accession>
<dbReference type="EMBL" id="JAJUBB010000001">
    <property type="protein sequence ID" value="MDD1779675.1"/>
    <property type="molecule type" value="Genomic_DNA"/>
</dbReference>
<dbReference type="Proteomes" id="UP001149821">
    <property type="component" value="Unassembled WGS sequence"/>
</dbReference>
<evidence type="ECO:0000313" key="1">
    <source>
        <dbReference type="EMBL" id="MDD1779675.1"/>
    </source>
</evidence>
<gene>
    <name evidence="1" type="ORF">LRP49_00575</name>
</gene>
<organism evidence="1 2">
    <name type="scientific">Enterovibrio qingdaonensis</name>
    <dbReference type="NCBI Taxonomy" id="2899818"/>
    <lineage>
        <taxon>Bacteria</taxon>
        <taxon>Pseudomonadati</taxon>
        <taxon>Pseudomonadota</taxon>
        <taxon>Gammaproteobacteria</taxon>
        <taxon>Vibrionales</taxon>
        <taxon>Vibrionaceae</taxon>
        <taxon>Enterovibrio</taxon>
    </lineage>
</organism>
<proteinExistence type="predicted"/>
<keyword evidence="2" id="KW-1185">Reference proteome</keyword>
<comment type="caution">
    <text evidence="1">The sequence shown here is derived from an EMBL/GenBank/DDBJ whole genome shotgun (WGS) entry which is preliminary data.</text>
</comment>
<sequence length="92" mass="10277">MKIRMILLNGKSVRILEGYNDSVVVNTQDVHLALGLPLEIMELPCSDFTEVMRLALPLNLIESVFDAFEGVNINHSVGALFPKTDFDWSNLS</sequence>
<name>A0ABT5QFB9_9GAMM</name>
<protein>
    <submittedName>
        <fullName evidence="1">Uncharacterized protein</fullName>
    </submittedName>
</protein>